<evidence type="ECO:0000313" key="1">
    <source>
        <dbReference type="EMBL" id="KAI3770702.1"/>
    </source>
</evidence>
<gene>
    <name evidence="1" type="ORF">L6452_01843</name>
</gene>
<dbReference type="EMBL" id="CM042047">
    <property type="protein sequence ID" value="KAI3770702.1"/>
    <property type="molecule type" value="Genomic_DNA"/>
</dbReference>
<accession>A0ACB9FHR4</accession>
<reference evidence="2" key="1">
    <citation type="journal article" date="2022" name="Mol. Ecol. Resour.">
        <title>The genomes of chicory, endive, great burdock and yacon provide insights into Asteraceae palaeo-polyploidization history and plant inulin production.</title>
        <authorList>
            <person name="Fan W."/>
            <person name="Wang S."/>
            <person name="Wang H."/>
            <person name="Wang A."/>
            <person name="Jiang F."/>
            <person name="Liu H."/>
            <person name="Zhao H."/>
            <person name="Xu D."/>
            <person name="Zhang Y."/>
        </authorList>
    </citation>
    <scope>NUCLEOTIDE SEQUENCE [LARGE SCALE GENOMIC DNA]</scope>
    <source>
        <strain evidence="2">cv. Niubang</strain>
    </source>
</reference>
<reference evidence="1 2" key="2">
    <citation type="journal article" date="2022" name="Mol. Ecol. Resour.">
        <title>The genomes of chicory, endive, great burdock and yacon provide insights into Asteraceae paleo-polyploidization history and plant inulin production.</title>
        <authorList>
            <person name="Fan W."/>
            <person name="Wang S."/>
            <person name="Wang H."/>
            <person name="Wang A."/>
            <person name="Jiang F."/>
            <person name="Liu H."/>
            <person name="Zhao H."/>
            <person name="Xu D."/>
            <person name="Zhang Y."/>
        </authorList>
    </citation>
    <scope>NUCLEOTIDE SEQUENCE [LARGE SCALE GENOMIC DNA]</scope>
    <source>
        <strain evidence="2">cv. Niubang</strain>
    </source>
</reference>
<organism evidence="1 2">
    <name type="scientific">Arctium lappa</name>
    <name type="common">Greater burdock</name>
    <name type="synonym">Lappa major</name>
    <dbReference type="NCBI Taxonomy" id="4217"/>
    <lineage>
        <taxon>Eukaryota</taxon>
        <taxon>Viridiplantae</taxon>
        <taxon>Streptophyta</taxon>
        <taxon>Embryophyta</taxon>
        <taxon>Tracheophyta</taxon>
        <taxon>Spermatophyta</taxon>
        <taxon>Magnoliopsida</taxon>
        <taxon>eudicotyledons</taxon>
        <taxon>Gunneridae</taxon>
        <taxon>Pentapetalae</taxon>
        <taxon>asterids</taxon>
        <taxon>campanulids</taxon>
        <taxon>Asterales</taxon>
        <taxon>Asteraceae</taxon>
        <taxon>Carduoideae</taxon>
        <taxon>Cardueae</taxon>
        <taxon>Arctiinae</taxon>
        <taxon>Arctium</taxon>
    </lineage>
</organism>
<dbReference type="Proteomes" id="UP001055879">
    <property type="component" value="Linkage Group LG01"/>
</dbReference>
<sequence length="93" mass="11016">MISESFNRLWFTIFFPVISYVLARFFCCLSPHEVRLLFINEKQMKKWFYIPLQPSVDIRNTQPAAAAERALISLANFQSRFVFFIIQPSIYDS</sequence>
<comment type="caution">
    <text evidence="1">The sequence shown here is derived from an EMBL/GenBank/DDBJ whole genome shotgun (WGS) entry which is preliminary data.</text>
</comment>
<keyword evidence="2" id="KW-1185">Reference proteome</keyword>
<protein>
    <submittedName>
        <fullName evidence="1">Uncharacterized protein</fullName>
    </submittedName>
</protein>
<name>A0ACB9FHR4_ARCLA</name>
<proteinExistence type="predicted"/>
<evidence type="ECO:0000313" key="2">
    <source>
        <dbReference type="Proteomes" id="UP001055879"/>
    </source>
</evidence>